<dbReference type="PANTHER" id="PTHR48098">
    <property type="entry name" value="ENTEROCHELIN ESTERASE-RELATED"/>
    <property type="match status" value="1"/>
</dbReference>
<keyword evidence="1" id="KW-0812">Transmembrane</keyword>
<dbReference type="Pfam" id="PF00756">
    <property type="entry name" value="Esterase"/>
    <property type="match status" value="1"/>
</dbReference>
<name>A0A931AZN7_9ACTN</name>
<keyword evidence="3" id="KW-1185">Reference proteome</keyword>
<proteinExistence type="predicted"/>
<dbReference type="InterPro" id="IPR000801">
    <property type="entry name" value="Esterase-like"/>
</dbReference>
<dbReference type="InterPro" id="IPR029058">
    <property type="entry name" value="AB_hydrolase_fold"/>
</dbReference>
<accession>A0A931AZN7</accession>
<evidence type="ECO:0000313" key="3">
    <source>
        <dbReference type="Proteomes" id="UP000657385"/>
    </source>
</evidence>
<reference evidence="2" key="1">
    <citation type="submission" date="2020-11" db="EMBL/GenBank/DDBJ databases">
        <title>Isolation and identification of active actinomycetes.</title>
        <authorList>
            <person name="Yu B."/>
        </authorList>
    </citation>
    <scope>NUCLEOTIDE SEQUENCE</scope>
    <source>
        <strain evidence="2">NEAU-YB345</strain>
    </source>
</reference>
<evidence type="ECO:0000313" key="2">
    <source>
        <dbReference type="EMBL" id="MBF9068384.1"/>
    </source>
</evidence>
<organism evidence="2 3">
    <name type="scientific">Streptacidiphilus fuscans</name>
    <dbReference type="NCBI Taxonomy" id="2789292"/>
    <lineage>
        <taxon>Bacteria</taxon>
        <taxon>Bacillati</taxon>
        <taxon>Actinomycetota</taxon>
        <taxon>Actinomycetes</taxon>
        <taxon>Kitasatosporales</taxon>
        <taxon>Streptomycetaceae</taxon>
        <taxon>Streptacidiphilus</taxon>
    </lineage>
</organism>
<sequence length="366" mass="38546">MSLTGTPFFVATIAVMVVAMVLLAFVWNRIPGPRPVRYAGRLGATMFSQIAAVVVVLVYVNNSMGPFYDSWQDLFGDDGDQAATATNVSGGQSGQGGSTSADAALKLRFTDYLPGVQTTNAHGPASGITGSLYVWLPPQYNDPAYAHTDFPVVELLPGTPGTPQAWFGSMKVQDAVAPLMAEGKVKPMILVAAKLNVLPGGVDPGCADIPGGPRTATWLDHDVPQLIAANFRTERGPQHWALMGYSAGAYCSVNLTVQHPGTFHSAVSLSGYNAPEAPLVLKDPALTRANNPYSVLLHAKQQPDIALLMAGSTQDPGTVPAAKAILSVLHTTGPNQLLTVTHGGHTTDVWRAMLPDALVWLSARVS</sequence>
<dbReference type="Gene3D" id="3.40.50.1820">
    <property type="entry name" value="alpha/beta hydrolase"/>
    <property type="match status" value="1"/>
</dbReference>
<gene>
    <name evidence="2" type="ORF">I2501_10090</name>
</gene>
<keyword evidence="1" id="KW-0472">Membrane</keyword>
<dbReference type="Proteomes" id="UP000657385">
    <property type="component" value="Unassembled WGS sequence"/>
</dbReference>
<feature type="transmembrane region" description="Helical" evidence="1">
    <location>
        <begin position="6"/>
        <end position="27"/>
    </location>
</feature>
<dbReference type="AlphaFoldDB" id="A0A931AZN7"/>
<dbReference type="EMBL" id="JADPRT010000003">
    <property type="protein sequence ID" value="MBF9068384.1"/>
    <property type="molecule type" value="Genomic_DNA"/>
</dbReference>
<dbReference type="GO" id="GO:0016747">
    <property type="term" value="F:acyltransferase activity, transferring groups other than amino-acyl groups"/>
    <property type="evidence" value="ECO:0007669"/>
    <property type="project" value="TreeGrafter"/>
</dbReference>
<dbReference type="InterPro" id="IPR050583">
    <property type="entry name" value="Mycobacterial_A85_antigen"/>
</dbReference>
<keyword evidence="1" id="KW-1133">Transmembrane helix</keyword>
<evidence type="ECO:0000256" key="1">
    <source>
        <dbReference type="SAM" id="Phobius"/>
    </source>
</evidence>
<dbReference type="SUPFAM" id="SSF53474">
    <property type="entry name" value="alpha/beta-Hydrolases"/>
    <property type="match status" value="1"/>
</dbReference>
<dbReference type="PANTHER" id="PTHR48098:SF1">
    <property type="entry name" value="DIACYLGLYCEROL ACYLTRANSFERASE_MYCOLYLTRANSFERASE AG85A"/>
    <property type="match status" value="1"/>
</dbReference>
<comment type="caution">
    <text evidence="2">The sequence shown here is derived from an EMBL/GenBank/DDBJ whole genome shotgun (WGS) entry which is preliminary data.</text>
</comment>
<dbReference type="RefSeq" id="WP_196193519.1">
    <property type="nucleotide sequence ID" value="NZ_JADPRT010000003.1"/>
</dbReference>
<feature type="transmembrane region" description="Helical" evidence="1">
    <location>
        <begin position="39"/>
        <end position="60"/>
    </location>
</feature>
<protein>
    <submittedName>
        <fullName evidence="2">Esterase</fullName>
    </submittedName>
</protein>